<feature type="transmembrane region" description="Helical" evidence="7">
    <location>
        <begin position="163"/>
        <end position="184"/>
    </location>
</feature>
<dbReference type="GO" id="GO:0055085">
    <property type="term" value="P:transmembrane transport"/>
    <property type="evidence" value="ECO:0007669"/>
    <property type="project" value="InterPro"/>
</dbReference>
<proteinExistence type="inferred from homology"/>
<evidence type="ECO:0000256" key="6">
    <source>
        <dbReference type="ARBA" id="ARBA00023136"/>
    </source>
</evidence>
<feature type="transmembrane region" description="Helical" evidence="7">
    <location>
        <begin position="95"/>
        <end position="114"/>
    </location>
</feature>
<keyword evidence="10" id="KW-1185">Reference proteome</keyword>
<evidence type="ECO:0000256" key="3">
    <source>
        <dbReference type="ARBA" id="ARBA00022475"/>
    </source>
</evidence>
<dbReference type="CDD" id="cd06261">
    <property type="entry name" value="TM_PBP2"/>
    <property type="match status" value="1"/>
</dbReference>
<evidence type="ECO:0000259" key="8">
    <source>
        <dbReference type="PROSITE" id="PS50928"/>
    </source>
</evidence>
<protein>
    <recommendedName>
        <fullName evidence="8">ABC transmembrane type-1 domain-containing protein</fullName>
    </recommendedName>
</protein>
<evidence type="ECO:0000256" key="7">
    <source>
        <dbReference type="RuleBase" id="RU363032"/>
    </source>
</evidence>
<dbReference type="AlphaFoldDB" id="A0A261S443"/>
<comment type="caution">
    <text evidence="9">The sequence shown here is derived from an EMBL/GenBank/DDBJ whole genome shotgun (WGS) entry which is preliminary data.</text>
</comment>
<gene>
    <name evidence="9" type="ORF">CAL29_25345</name>
</gene>
<keyword evidence="3" id="KW-1003">Cell membrane</keyword>
<dbReference type="GO" id="GO:0005886">
    <property type="term" value="C:plasma membrane"/>
    <property type="evidence" value="ECO:0007669"/>
    <property type="project" value="UniProtKB-SubCell"/>
</dbReference>
<accession>A0A261S443</accession>
<dbReference type="InterPro" id="IPR035906">
    <property type="entry name" value="MetI-like_sf"/>
</dbReference>
<evidence type="ECO:0000256" key="2">
    <source>
        <dbReference type="ARBA" id="ARBA00022448"/>
    </source>
</evidence>
<comment type="subcellular location">
    <subcellularLocation>
        <location evidence="1 7">Cell membrane</location>
        <topology evidence="1 7">Multi-pass membrane protein</topology>
    </subcellularLocation>
</comment>
<dbReference type="Proteomes" id="UP000216020">
    <property type="component" value="Unassembled WGS sequence"/>
</dbReference>
<reference evidence="10" key="1">
    <citation type="submission" date="2017-05" db="EMBL/GenBank/DDBJ databases">
        <title>Complete and WGS of Bordetella genogroups.</title>
        <authorList>
            <person name="Spilker T."/>
            <person name="Lipuma J."/>
        </authorList>
    </citation>
    <scope>NUCLEOTIDE SEQUENCE [LARGE SCALE GENOMIC DNA]</scope>
    <source>
        <strain evidence="10">AU16122</strain>
    </source>
</reference>
<dbReference type="PANTHER" id="PTHR30151:SF0">
    <property type="entry name" value="ABC TRANSPORTER PERMEASE PROTEIN MJ0413-RELATED"/>
    <property type="match status" value="1"/>
</dbReference>
<feature type="transmembrane region" description="Helical" evidence="7">
    <location>
        <begin position="65"/>
        <end position="83"/>
    </location>
</feature>
<comment type="similarity">
    <text evidence="7">Belongs to the binding-protein-dependent transport system permease family.</text>
</comment>
<dbReference type="InterPro" id="IPR000515">
    <property type="entry name" value="MetI-like"/>
</dbReference>
<feature type="transmembrane region" description="Helical" evidence="7">
    <location>
        <begin position="216"/>
        <end position="236"/>
    </location>
</feature>
<dbReference type="PROSITE" id="PS50928">
    <property type="entry name" value="ABC_TM1"/>
    <property type="match status" value="1"/>
</dbReference>
<evidence type="ECO:0000256" key="4">
    <source>
        <dbReference type="ARBA" id="ARBA00022692"/>
    </source>
</evidence>
<feature type="transmembrane region" description="Helical" evidence="7">
    <location>
        <begin position="120"/>
        <end position="142"/>
    </location>
</feature>
<dbReference type="OrthoDB" id="8545756at2"/>
<dbReference type="SUPFAM" id="SSF161098">
    <property type="entry name" value="MetI-like"/>
    <property type="match status" value="1"/>
</dbReference>
<dbReference type="Pfam" id="PF00528">
    <property type="entry name" value="BPD_transp_1"/>
    <property type="match status" value="1"/>
</dbReference>
<evidence type="ECO:0000256" key="5">
    <source>
        <dbReference type="ARBA" id="ARBA00022989"/>
    </source>
</evidence>
<keyword evidence="2 7" id="KW-0813">Transport</keyword>
<evidence type="ECO:0000256" key="1">
    <source>
        <dbReference type="ARBA" id="ARBA00004651"/>
    </source>
</evidence>
<keyword evidence="4 7" id="KW-0812">Transmembrane</keyword>
<feature type="domain" description="ABC transmembrane type-1" evidence="8">
    <location>
        <begin position="57"/>
        <end position="240"/>
    </location>
</feature>
<evidence type="ECO:0000313" key="9">
    <source>
        <dbReference type="EMBL" id="OZI31253.1"/>
    </source>
</evidence>
<dbReference type="Gene3D" id="1.10.3720.10">
    <property type="entry name" value="MetI-like"/>
    <property type="match status" value="1"/>
</dbReference>
<keyword evidence="5 7" id="KW-1133">Transmembrane helix</keyword>
<sequence>MTMKSRSFAFNATGIVLMLLLWQFAGMRLGDALLATPLQIARTLPGLLSDAVFWKALWSTLWQMLLGYALALATGIPLGIAMGRSAAVRILVKPWASMFVVVSSAALVPLFIILMGRGLMLGVCIVFAATVWYVVLTMMEAARAVSPRLLDAARSFGASRGQCFRWVLLPALHPYVLVAARIGFTHALRAMITAQMFVGTGYGGLINDAGLDLSTAGFFGLIVMLMLVSVLATGMLRRIAHIAAPWYASKTGQS</sequence>
<evidence type="ECO:0000313" key="10">
    <source>
        <dbReference type="Proteomes" id="UP000216020"/>
    </source>
</evidence>
<dbReference type="PANTHER" id="PTHR30151">
    <property type="entry name" value="ALKANE SULFONATE ABC TRANSPORTER-RELATED, MEMBRANE SUBUNIT"/>
    <property type="match status" value="1"/>
</dbReference>
<keyword evidence="6 7" id="KW-0472">Membrane</keyword>
<organism evidence="9 10">
    <name type="scientific">Bordetella genomosp. 10</name>
    <dbReference type="NCBI Taxonomy" id="1416804"/>
    <lineage>
        <taxon>Bacteria</taxon>
        <taxon>Pseudomonadati</taxon>
        <taxon>Pseudomonadota</taxon>
        <taxon>Betaproteobacteria</taxon>
        <taxon>Burkholderiales</taxon>
        <taxon>Alcaligenaceae</taxon>
        <taxon>Bordetella</taxon>
    </lineage>
</organism>
<dbReference type="EMBL" id="NEVM01000005">
    <property type="protein sequence ID" value="OZI31253.1"/>
    <property type="molecule type" value="Genomic_DNA"/>
</dbReference>
<name>A0A261S443_9BORD</name>